<proteinExistence type="predicted"/>
<protein>
    <submittedName>
        <fullName evidence="1">622_t:CDS:1</fullName>
    </submittedName>
</protein>
<sequence length="274" mass="31632">MKRKLTLIAPEPLKSITNTNKPVESYLECKKVNLKDNKLLVEKEEEITDDKKELLEKKLDHTCKLWLKKHNTEIDKNVSNIVILNGQEETHCYMSRVKKLLEDLDKSMKIENLPKWVALTKSNPKDVATKSIVEMKETSVNRAINTDHIDQKLGPGLETSIEVEQETHKNIGGIINENNDINIEKRPGHKKRLETENVPIGLEELDNKTKTNKNSDNQGKKIIIKDVIVIAENFKKNEKEFWIKLVLHHRSPLSQVMLLKSARLEIITELVKKE</sequence>
<reference evidence="1 2" key="1">
    <citation type="submission" date="2021-06" db="EMBL/GenBank/DDBJ databases">
        <authorList>
            <person name="Kallberg Y."/>
            <person name="Tangrot J."/>
            <person name="Rosling A."/>
        </authorList>
    </citation>
    <scope>NUCLEOTIDE SEQUENCE [LARGE SCALE GENOMIC DNA]</scope>
    <source>
        <strain evidence="1 2">120-4 pot B 10/14</strain>
    </source>
</reference>
<evidence type="ECO:0000313" key="2">
    <source>
        <dbReference type="Proteomes" id="UP000789901"/>
    </source>
</evidence>
<organism evidence="1 2">
    <name type="scientific">Gigaspora margarita</name>
    <dbReference type="NCBI Taxonomy" id="4874"/>
    <lineage>
        <taxon>Eukaryota</taxon>
        <taxon>Fungi</taxon>
        <taxon>Fungi incertae sedis</taxon>
        <taxon>Mucoromycota</taxon>
        <taxon>Glomeromycotina</taxon>
        <taxon>Glomeromycetes</taxon>
        <taxon>Diversisporales</taxon>
        <taxon>Gigasporaceae</taxon>
        <taxon>Gigaspora</taxon>
    </lineage>
</organism>
<name>A0ABN7V3V7_GIGMA</name>
<dbReference type="Proteomes" id="UP000789901">
    <property type="component" value="Unassembled WGS sequence"/>
</dbReference>
<gene>
    <name evidence="1" type="ORF">GMARGA_LOCUS13968</name>
</gene>
<evidence type="ECO:0000313" key="1">
    <source>
        <dbReference type="EMBL" id="CAG8726395.1"/>
    </source>
</evidence>
<dbReference type="EMBL" id="CAJVQB010009073">
    <property type="protein sequence ID" value="CAG8726395.1"/>
    <property type="molecule type" value="Genomic_DNA"/>
</dbReference>
<accession>A0ABN7V3V7</accession>
<keyword evidence="2" id="KW-1185">Reference proteome</keyword>
<comment type="caution">
    <text evidence="1">The sequence shown here is derived from an EMBL/GenBank/DDBJ whole genome shotgun (WGS) entry which is preliminary data.</text>
</comment>